<dbReference type="InterPro" id="IPR004704">
    <property type="entry name" value="PTS_IID_man"/>
</dbReference>
<dbReference type="RefSeq" id="WP_187018367.1">
    <property type="nucleotide sequence ID" value="NZ_JACOPB010000001.1"/>
</dbReference>
<keyword evidence="3" id="KW-1003">Cell membrane</keyword>
<keyword evidence="5" id="KW-0598">Phosphotransferase system</keyword>
<comment type="caution">
    <text evidence="10">The sequence shown here is derived from an EMBL/GenBank/DDBJ whole genome shotgun (WGS) entry which is preliminary data.</text>
</comment>
<keyword evidence="8 9" id="KW-0472">Membrane</keyword>
<accession>A0ABR7GZJ3</accession>
<evidence type="ECO:0000256" key="6">
    <source>
        <dbReference type="ARBA" id="ARBA00022692"/>
    </source>
</evidence>
<feature type="transmembrane region" description="Helical" evidence="9">
    <location>
        <begin position="211"/>
        <end position="240"/>
    </location>
</feature>
<evidence type="ECO:0000256" key="1">
    <source>
        <dbReference type="ARBA" id="ARBA00004651"/>
    </source>
</evidence>
<name>A0ABR7GZJ3_9FIRM</name>
<evidence type="ECO:0000256" key="3">
    <source>
        <dbReference type="ARBA" id="ARBA00022475"/>
    </source>
</evidence>
<keyword evidence="7 9" id="KW-1133">Transmembrane helix</keyword>
<dbReference type="InterPro" id="IPR004700">
    <property type="entry name" value="PTS_IIC_man"/>
</dbReference>
<dbReference type="Proteomes" id="UP000634672">
    <property type="component" value="Unassembled WGS sequence"/>
</dbReference>
<feature type="transmembrane region" description="Helical" evidence="9">
    <location>
        <begin position="143"/>
        <end position="164"/>
    </location>
</feature>
<feature type="transmembrane region" description="Helical" evidence="9">
    <location>
        <begin position="506"/>
        <end position="525"/>
    </location>
</feature>
<evidence type="ECO:0000256" key="7">
    <source>
        <dbReference type="ARBA" id="ARBA00022989"/>
    </source>
</evidence>
<proteinExistence type="predicted"/>
<evidence type="ECO:0000256" key="2">
    <source>
        <dbReference type="ARBA" id="ARBA00022448"/>
    </source>
</evidence>
<feature type="transmembrane region" description="Helical" evidence="9">
    <location>
        <begin position="101"/>
        <end position="123"/>
    </location>
</feature>
<feature type="transmembrane region" description="Helical" evidence="9">
    <location>
        <begin position="482"/>
        <end position="499"/>
    </location>
</feature>
<protein>
    <submittedName>
        <fullName evidence="10">PTS system mannose/fructose/sorbose family transporter subunit IID</fullName>
    </submittedName>
</protein>
<dbReference type="PANTHER" id="PTHR32502:SF23">
    <property type="entry name" value="TRANSPORT PROTEIN, PTS SYSTEM"/>
    <property type="match status" value="1"/>
</dbReference>
<evidence type="ECO:0000313" key="10">
    <source>
        <dbReference type="EMBL" id="MBC5706370.1"/>
    </source>
</evidence>
<sequence length="526" mass="56978">MEMNVIQVLLLSLFIAFMAVETYWWGGAIYIARPVFAGPLIGLIMGDLQTGLLVGGSVEMVFLGGLAMGAYSPPNSYIGGMVGTALAIMSGGNMEVGIALAYPIGVMVQMLNYVVTNINIVWVEQAEKSYKAGNIKAAEGYHYASIITRMLIQYFLPTFLALLIGSKAIEGLYNSIPLWFSGGLKISAGILPAVGMASILRTLGIKKGWPYFLAGFVLATYLKMDIMSIALLALAGAVIVCTRGENSMSLGFDKKEMQRGKLDNKLLRRVFFRSFTSMGSFNYKGYNNIGYVYSITPALKKIYENDPEGYEEALVRNCEFFNSHPYFSNLIMGASLALEEQKEKDGSVDGAAITATKAALMGPLAGIGDSVFQGTYRTIFSAIGAGMCMNGNVLGCFVYLIPQIVLSWGTRWGFLKYAYIYGTELVVKLKTSNLFETFVKGANIVGMMVIAAMTSSFVSLSLKPSWTIGESTIALQSVFDAVIPKFLPLLCVLLFYQIMGKKKNGIYICLAGSFIAGFAGVLIGLL</sequence>
<evidence type="ECO:0000256" key="9">
    <source>
        <dbReference type="SAM" id="Phobius"/>
    </source>
</evidence>
<feature type="transmembrane region" description="Helical" evidence="9">
    <location>
        <begin position="176"/>
        <end position="199"/>
    </location>
</feature>
<dbReference type="EMBL" id="JACOPB010000001">
    <property type="protein sequence ID" value="MBC5706370.1"/>
    <property type="molecule type" value="Genomic_DNA"/>
</dbReference>
<keyword evidence="6 9" id="KW-0812">Transmembrane</keyword>
<organism evidence="10 11">
    <name type="scientific">Hungatella hominis</name>
    <dbReference type="NCBI Taxonomy" id="2763050"/>
    <lineage>
        <taxon>Bacteria</taxon>
        <taxon>Bacillati</taxon>
        <taxon>Bacillota</taxon>
        <taxon>Clostridia</taxon>
        <taxon>Lachnospirales</taxon>
        <taxon>Lachnospiraceae</taxon>
        <taxon>Hungatella</taxon>
    </lineage>
</organism>
<dbReference type="Pfam" id="PF03609">
    <property type="entry name" value="EII-Sor"/>
    <property type="match status" value="1"/>
</dbReference>
<keyword evidence="4" id="KW-0762">Sugar transport</keyword>
<keyword evidence="11" id="KW-1185">Reference proteome</keyword>
<dbReference type="PROSITE" id="PS51108">
    <property type="entry name" value="PTS_EIID"/>
    <property type="match status" value="1"/>
</dbReference>
<evidence type="ECO:0000256" key="8">
    <source>
        <dbReference type="ARBA" id="ARBA00023136"/>
    </source>
</evidence>
<dbReference type="PANTHER" id="PTHR32502">
    <property type="entry name" value="N-ACETYLGALACTOSAMINE PERMEASE II COMPONENT-RELATED"/>
    <property type="match status" value="1"/>
</dbReference>
<comment type="subcellular location">
    <subcellularLocation>
        <location evidence="1">Cell membrane</location>
        <topology evidence="1">Multi-pass membrane protein</topology>
    </subcellularLocation>
</comment>
<dbReference type="InterPro" id="IPR050303">
    <property type="entry name" value="GatZ_KbaZ_carbometab"/>
</dbReference>
<keyword evidence="2" id="KW-0813">Transport</keyword>
<gene>
    <name evidence="10" type="ORF">H8S75_00130</name>
</gene>
<evidence type="ECO:0000313" key="11">
    <source>
        <dbReference type="Proteomes" id="UP000634672"/>
    </source>
</evidence>
<feature type="transmembrane region" description="Helical" evidence="9">
    <location>
        <begin position="438"/>
        <end position="462"/>
    </location>
</feature>
<reference evidence="10 11" key="1">
    <citation type="submission" date="2020-08" db="EMBL/GenBank/DDBJ databases">
        <title>Genome public.</title>
        <authorList>
            <person name="Liu C."/>
            <person name="Sun Q."/>
        </authorList>
    </citation>
    <scope>NUCLEOTIDE SEQUENCE [LARGE SCALE GENOMIC DNA]</scope>
    <source>
        <strain evidence="10 11">NSJ-66</strain>
    </source>
</reference>
<dbReference type="Pfam" id="PF03613">
    <property type="entry name" value="EIID-AGA"/>
    <property type="match status" value="1"/>
</dbReference>
<evidence type="ECO:0000256" key="4">
    <source>
        <dbReference type="ARBA" id="ARBA00022597"/>
    </source>
</evidence>
<dbReference type="PROSITE" id="PS51106">
    <property type="entry name" value="PTS_EIIC_TYPE_4"/>
    <property type="match status" value="1"/>
</dbReference>
<evidence type="ECO:0000256" key="5">
    <source>
        <dbReference type="ARBA" id="ARBA00022683"/>
    </source>
</evidence>